<dbReference type="OMA" id="CIVLSCT"/>
<evidence type="ECO:0000259" key="1">
    <source>
        <dbReference type="Pfam" id="PF21530"/>
    </source>
</evidence>
<feature type="non-terminal residue" evidence="2">
    <location>
        <position position="1"/>
    </location>
</feature>
<dbReference type="Pfam" id="PF21530">
    <property type="entry name" value="Pif1_2B_dom"/>
    <property type="match status" value="1"/>
</dbReference>
<accession>A0A0D2NVX3</accession>
<dbReference type="EMBL" id="KN818010">
    <property type="protein sequence ID" value="KJA12670.1"/>
    <property type="molecule type" value="Genomic_DNA"/>
</dbReference>
<dbReference type="STRING" id="945553.A0A0D2NVX3"/>
<keyword evidence="3" id="KW-1185">Reference proteome</keyword>
<sequence length="85" mass="8938">GCLPLVLGMPVVLLQNFDVPGGVVNGSHGTLTSIKYSVNYAGEREASSCTIKLIDSSVAEPMYSLSKDEAPVTADSITIQVSEEH</sequence>
<dbReference type="AlphaFoldDB" id="A0A0D2NVX3"/>
<dbReference type="Proteomes" id="UP000054270">
    <property type="component" value="Unassembled WGS sequence"/>
</dbReference>
<protein>
    <recommendedName>
        <fullName evidence="1">DNA helicase Pif1-like 2B domain-containing protein</fullName>
    </recommendedName>
</protein>
<evidence type="ECO:0000313" key="3">
    <source>
        <dbReference type="Proteomes" id="UP000054270"/>
    </source>
</evidence>
<dbReference type="InterPro" id="IPR049163">
    <property type="entry name" value="Pif1-like_2B_dom"/>
</dbReference>
<reference evidence="3" key="1">
    <citation type="submission" date="2014-04" db="EMBL/GenBank/DDBJ databases">
        <title>Evolutionary Origins and Diversification of the Mycorrhizal Mutualists.</title>
        <authorList>
            <consortium name="DOE Joint Genome Institute"/>
            <consortium name="Mycorrhizal Genomics Consortium"/>
            <person name="Kohler A."/>
            <person name="Kuo A."/>
            <person name="Nagy L.G."/>
            <person name="Floudas D."/>
            <person name="Copeland A."/>
            <person name="Barry K.W."/>
            <person name="Cichocki N."/>
            <person name="Veneault-Fourrey C."/>
            <person name="LaButti K."/>
            <person name="Lindquist E.A."/>
            <person name="Lipzen A."/>
            <person name="Lundell T."/>
            <person name="Morin E."/>
            <person name="Murat C."/>
            <person name="Riley R."/>
            <person name="Ohm R."/>
            <person name="Sun H."/>
            <person name="Tunlid A."/>
            <person name="Henrissat B."/>
            <person name="Grigoriev I.V."/>
            <person name="Hibbett D.S."/>
            <person name="Martin F."/>
        </authorList>
    </citation>
    <scope>NUCLEOTIDE SEQUENCE [LARGE SCALE GENOMIC DNA]</scope>
    <source>
        <strain evidence="3">FD-334 SS-4</strain>
    </source>
</reference>
<dbReference type="OrthoDB" id="432234at2759"/>
<feature type="domain" description="DNA helicase Pif1-like 2B" evidence="1">
    <location>
        <begin position="2"/>
        <end position="32"/>
    </location>
</feature>
<evidence type="ECO:0000313" key="2">
    <source>
        <dbReference type="EMBL" id="KJA12670.1"/>
    </source>
</evidence>
<organism evidence="2 3">
    <name type="scientific">Hypholoma sublateritium (strain FD-334 SS-4)</name>
    <dbReference type="NCBI Taxonomy" id="945553"/>
    <lineage>
        <taxon>Eukaryota</taxon>
        <taxon>Fungi</taxon>
        <taxon>Dikarya</taxon>
        <taxon>Basidiomycota</taxon>
        <taxon>Agaricomycotina</taxon>
        <taxon>Agaricomycetes</taxon>
        <taxon>Agaricomycetidae</taxon>
        <taxon>Agaricales</taxon>
        <taxon>Agaricineae</taxon>
        <taxon>Strophariaceae</taxon>
        <taxon>Hypholoma</taxon>
    </lineage>
</organism>
<feature type="non-terminal residue" evidence="2">
    <location>
        <position position="85"/>
    </location>
</feature>
<proteinExistence type="predicted"/>
<gene>
    <name evidence="2" type="ORF">HYPSUDRAFT_125352</name>
</gene>
<name>A0A0D2NVX3_HYPSF</name>